<keyword evidence="2" id="KW-0178">Competence</keyword>
<evidence type="ECO:0000256" key="2">
    <source>
        <dbReference type="ARBA" id="ARBA00023287"/>
    </source>
</evidence>
<comment type="subcellular location">
    <subcellularLocation>
        <location evidence="1">Cell surface</location>
    </subcellularLocation>
</comment>
<sequence length="159" mass="18639">MDVIMKGAYLVKKKEDGMTLIEVIISFSILLIIISVFPLTFGVLSKENIETIRHEERVLFFSQLQMDFRRSANYWTNPQQTVLFYDRPEDGATIQFELYEDKVRRRVNRTGHEVFLQNVKQFQVEVVGNGIKLTIIGIGDECYVRNIPHPDRNRGKWDD</sequence>
<evidence type="ECO:0000313" key="5">
    <source>
        <dbReference type="Proteomes" id="UP000784880"/>
    </source>
</evidence>
<feature type="transmembrane region" description="Helical" evidence="3">
    <location>
        <begin position="20"/>
        <end position="44"/>
    </location>
</feature>
<keyword evidence="3" id="KW-0472">Membrane</keyword>
<dbReference type="InterPro" id="IPR016977">
    <property type="entry name" value="ComGF"/>
</dbReference>
<keyword evidence="3" id="KW-1133">Transmembrane helix</keyword>
<dbReference type="EMBL" id="JAHQCS010000095">
    <property type="protein sequence ID" value="MBU9712234.1"/>
    <property type="molecule type" value="Genomic_DNA"/>
</dbReference>
<dbReference type="Proteomes" id="UP000784880">
    <property type="component" value="Unassembled WGS sequence"/>
</dbReference>
<gene>
    <name evidence="4" type="ORF">KS419_10815</name>
</gene>
<dbReference type="Pfam" id="PF15980">
    <property type="entry name" value="ComGF"/>
    <property type="match status" value="1"/>
</dbReference>
<dbReference type="RefSeq" id="WP_217066450.1">
    <property type="nucleotide sequence ID" value="NZ_JAHQCS010000095.1"/>
</dbReference>
<reference evidence="4 5" key="1">
    <citation type="submission" date="2021-06" db="EMBL/GenBank/DDBJ databases">
        <title>Bacillus sp. RD4P76, an endophyte from a halophyte.</title>
        <authorList>
            <person name="Sun J.-Q."/>
        </authorList>
    </citation>
    <scope>NUCLEOTIDE SEQUENCE [LARGE SCALE GENOMIC DNA]</scope>
    <source>
        <strain evidence="4 5">CGMCC 1.15917</strain>
    </source>
</reference>
<dbReference type="Pfam" id="PF07963">
    <property type="entry name" value="N_methyl"/>
    <property type="match status" value="1"/>
</dbReference>
<evidence type="ECO:0000256" key="1">
    <source>
        <dbReference type="ARBA" id="ARBA00004241"/>
    </source>
</evidence>
<organism evidence="4 5">
    <name type="scientific">Evansella tamaricis</name>
    <dbReference type="NCBI Taxonomy" id="2069301"/>
    <lineage>
        <taxon>Bacteria</taxon>
        <taxon>Bacillati</taxon>
        <taxon>Bacillota</taxon>
        <taxon>Bacilli</taxon>
        <taxon>Bacillales</taxon>
        <taxon>Bacillaceae</taxon>
        <taxon>Evansella</taxon>
    </lineage>
</organism>
<accession>A0ABS6JEZ6</accession>
<proteinExistence type="predicted"/>
<evidence type="ECO:0000313" key="4">
    <source>
        <dbReference type="EMBL" id="MBU9712234.1"/>
    </source>
</evidence>
<evidence type="ECO:0000256" key="3">
    <source>
        <dbReference type="SAM" id="Phobius"/>
    </source>
</evidence>
<keyword evidence="3" id="KW-0812">Transmembrane</keyword>
<dbReference type="InterPro" id="IPR012902">
    <property type="entry name" value="N_methyl_site"/>
</dbReference>
<comment type="caution">
    <text evidence="4">The sequence shown here is derived from an EMBL/GenBank/DDBJ whole genome shotgun (WGS) entry which is preliminary data.</text>
</comment>
<protein>
    <submittedName>
        <fullName evidence="4">ComGF family competence protein</fullName>
    </submittedName>
</protein>
<name>A0ABS6JEZ6_9BACI</name>
<keyword evidence="5" id="KW-1185">Reference proteome</keyword>